<dbReference type="GO" id="GO:0000155">
    <property type="term" value="F:phosphorelay sensor kinase activity"/>
    <property type="evidence" value="ECO:0007669"/>
    <property type="project" value="InterPro"/>
</dbReference>
<evidence type="ECO:0000256" key="4">
    <source>
        <dbReference type="ARBA" id="ARBA00022741"/>
    </source>
</evidence>
<feature type="transmembrane region" description="Helical" evidence="8">
    <location>
        <begin position="61"/>
        <end position="80"/>
    </location>
</feature>
<keyword evidence="8" id="KW-1133">Transmembrane helix</keyword>
<accession>A0A369KPL3</accession>
<dbReference type="SUPFAM" id="SSF55874">
    <property type="entry name" value="ATPase domain of HSP90 chaperone/DNA topoisomerase II/histidine kinase"/>
    <property type="match status" value="1"/>
</dbReference>
<keyword evidence="5 10" id="KW-0418">Kinase</keyword>
<keyword evidence="11" id="KW-1185">Reference proteome</keyword>
<proteinExistence type="predicted"/>
<keyword evidence="4" id="KW-0547">Nucleotide-binding</keyword>
<dbReference type="GO" id="GO:0005524">
    <property type="term" value="F:ATP binding"/>
    <property type="evidence" value="ECO:0007669"/>
    <property type="project" value="UniProtKB-KW"/>
</dbReference>
<dbReference type="CDD" id="cd00082">
    <property type="entry name" value="HisKA"/>
    <property type="match status" value="1"/>
</dbReference>
<keyword evidence="7" id="KW-0902">Two-component regulatory system</keyword>
<evidence type="ECO:0000256" key="3">
    <source>
        <dbReference type="ARBA" id="ARBA00022679"/>
    </source>
</evidence>
<evidence type="ECO:0000313" key="10">
    <source>
        <dbReference type="EMBL" id="RDB36609.1"/>
    </source>
</evidence>
<keyword evidence="8" id="KW-0472">Membrane</keyword>
<keyword evidence="8" id="KW-0812">Transmembrane</keyword>
<evidence type="ECO:0000256" key="8">
    <source>
        <dbReference type="SAM" id="Phobius"/>
    </source>
</evidence>
<dbReference type="InterPro" id="IPR003661">
    <property type="entry name" value="HisK_dim/P_dom"/>
</dbReference>
<evidence type="ECO:0000256" key="7">
    <source>
        <dbReference type="ARBA" id="ARBA00023012"/>
    </source>
</evidence>
<dbReference type="Pfam" id="PF02518">
    <property type="entry name" value="HATPase_c"/>
    <property type="match status" value="1"/>
</dbReference>
<dbReference type="Proteomes" id="UP000253934">
    <property type="component" value="Unassembled WGS sequence"/>
</dbReference>
<dbReference type="AlphaFoldDB" id="A0A369KPL3"/>
<evidence type="ECO:0000256" key="2">
    <source>
        <dbReference type="ARBA" id="ARBA00012438"/>
    </source>
</evidence>
<dbReference type="RefSeq" id="WP_338637539.1">
    <property type="nucleotide sequence ID" value="NZ_CP146516.1"/>
</dbReference>
<dbReference type="InterPro" id="IPR036097">
    <property type="entry name" value="HisK_dim/P_sf"/>
</dbReference>
<evidence type="ECO:0000256" key="5">
    <source>
        <dbReference type="ARBA" id="ARBA00022777"/>
    </source>
</evidence>
<dbReference type="PANTHER" id="PTHR43065:SF46">
    <property type="entry name" value="C4-DICARBOXYLATE TRANSPORT SENSOR PROTEIN DCTB"/>
    <property type="match status" value="1"/>
</dbReference>
<dbReference type="Gene3D" id="1.10.287.130">
    <property type="match status" value="1"/>
</dbReference>
<keyword evidence="3" id="KW-0808">Transferase</keyword>
<dbReference type="SMART" id="SM00387">
    <property type="entry name" value="HATPase_c"/>
    <property type="match status" value="1"/>
</dbReference>
<feature type="domain" description="Histidine kinase/HSP90-like ATPase" evidence="9">
    <location>
        <begin position="319"/>
        <end position="435"/>
    </location>
</feature>
<comment type="caution">
    <text evidence="10">The sequence shown here is derived from an EMBL/GenBank/DDBJ whole genome shotgun (WGS) entry which is preliminary data.</text>
</comment>
<dbReference type="EMBL" id="QOVW01000058">
    <property type="protein sequence ID" value="RDB36609.1"/>
    <property type="molecule type" value="Genomic_DNA"/>
</dbReference>
<feature type="transmembrane region" description="Helical" evidence="8">
    <location>
        <begin position="87"/>
        <end position="106"/>
    </location>
</feature>
<name>A0A369KPL3_9BACT</name>
<evidence type="ECO:0000256" key="6">
    <source>
        <dbReference type="ARBA" id="ARBA00022840"/>
    </source>
</evidence>
<protein>
    <recommendedName>
        <fullName evidence="2">histidine kinase</fullName>
        <ecNumber evidence="2">2.7.13.3</ecNumber>
    </recommendedName>
</protein>
<comment type="catalytic activity">
    <reaction evidence="1">
        <text>ATP + protein L-histidine = ADP + protein N-phospho-L-histidine.</text>
        <dbReference type="EC" id="2.7.13.3"/>
    </reaction>
</comment>
<feature type="transmembrane region" description="Helical" evidence="8">
    <location>
        <begin position="169"/>
        <end position="190"/>
    </location>
</feature>
<feature type="transmembrane region" description="Helical" evidence="8">
    <location>
        <begin position="112"/>
        <end position="131"/>
    </location>
</feature>
<dbReference type="SUPFAM" id="SSF47384">
    <property type="entry name" value="Homodimeric domain of signal transducing histidine kinase"/>
    <property type="match status" value="1"/>
</dbReference>
<evidence type="ECO:0000313" key="11">
    <source>
        <dbReference type="Proteomes" id="UP000253934"/>
    </source>
</evidence>
<dbReference type="InterPro" id="IPR003594">
    <property type="entry name" value="HATPase_dom"/>
</dbReference>
<reference evidence="10" key="1">
    <citation type="submission" date="2018-04" db="EMBL/GenBank/DDBJ databases">
        <title>Draft genome sequence of the Candidatus Spirobacillus cienkowskii, a pathogen of freshwater Daphnia species, reconstructed from hemolymph metagenomic reads.</title>
        <authorList>
            <person name="Bresciani L."/>
            <person name="Lemos L.N."/>
            <person name="Wale N."/>
            <person name="Lin J.Y."/>
            <person name="Fernandes G.R."/>
            <person name="Duffy M.A."/>
            <person name="Rodrigues J.M."/>
        </authorList>
    </citation>
    <scope>NUCLEOTIDE SEQUENCE [LARGE SCALE GENOMIC DNA]</scope>
    <source>
        <strain evidence="10">Binning01</strain>
    </source>
</reference>
<feature type="transmembrane region" description="Helical" evidence="8">
    <location>
        <begin position="29"/>
        <end position="49"/>
    </location>
</feature>
<dbReference type="EC" id="2.7.13.3" evidence="2"/>
<dbReference type="Gene3D" id="3.30.565.10">
    <property type="entry name" value="Histidine kinase-like ATPase, C-terminal domain"/>
    <property type="match status" value="1"/>
</dbReference>
<organism evidence="10 11">
    <name type="scientific">Spirobacillus cienkowskii</name>
    <dbReference type="NCBI Taxonomy" id="495820"/>
    <lineage>
        <taxon>Bacteria</taxon>
        <taxon>Pseudomonadati</taxon>
        <taxon>Bdellovibrionota</taxon>
        <taxon>Oligoflexia</taxon>
        <taxon>Silvanigrellales</taxon>
        <taxon>Spirobacillus</taxon>
    </lineage>
</organism>
<feature type="transmembrane region" description="Helical" evidence="8">
    <location>
        <begin position="138"/>
        <end position="157"/>
    </location>
</feature>
<evidence type="ECO:0000256" key="1">
    <source>
        <dbReference type="ARBA" id="ARBA00000085"/>
    </source>
</evidence>
<dbReference type="InterPro" id="IPR036890">
    <property type="entry name" value="HATPase_C_sf"/>
</dbReference>
<keyword evidence="6" id="KW-0067">ATP-binding</keyword>
<sequence length="448" mass="51544">MYVKCIYKKIEKYLIDYDFPDENRTKMDWLVRLRWIAISVQLFTLYFAVKLDWLNQPFITIYLIIVTSLIILNTILAYYLKSQKSTSSYFIFFQLILDLIEITSLLLMSGGIWNPFAQIVFLNVFFGAFLLSGKYALIFFVSSIVSIFFLQFPIYIPKIAQIESTSSQYILPAQLTVCTFLFIFTHWLAYSLRLQKKYTEKLQTEKNRLDNLRALGALSSGFSHEFATPLNTIKLKINRLSKIEFLKKQDDFKIILNALNRCENSLKQMHLHLLSNTKDNYELKNIAFLTEQIIKFWNQSSRKSHCSIHDNCLNVLCSIPLFPFTKAIIDILDNAEEASRVHFLNQTPTKKIEIFTEICKKNDFISIAISDLGTGWPEVVKTYAGQPFLTTKENGVGLGLYHGFTFAASVGGKLILTNNKNGKGATAEFLIPIHKESIHDGEQENINT</sequence>
<dbReference type="PANTHER" id="PTHR43065">
    <property type="entry name" value="SENSOR HISTIDINE KINASE"/>
    <property type="match status" value="1"/>
</dbReference>
<evidence type="ECO:0000259" key="9">
    <source>
        <dbReference type="SMART" id="SM00387"/>
    </source>
</evidence>
<dbReference type="Pfam" id="PF25323">
    <property type="entry name" value="6TM_PilS"/>
    <property type="match status" value="1"/>
</dbReference>
<gene>
    <name evidence="10" type="ORF">DCC88_04070</name>
</gene>